<reference evidence="1 2" key="1">
    <citation type="submission" date="2019-10" db="EMBL/GenBank/DDBJ databases">
        <title>Draft Genome Sequence of Cytophagaceae sp. SJW1-29.</title>
        <authorList>
            <person name="Choi A."/>
        </authorList>
    </citation>
    <scope>NUCLEOTIDE SEQUENCE [LARGE SCALE GENOMIC DNA]</scope>
    <source>
        <strain evidence="1 2">SJW1-29</strain>
    </source>
</reference>
<evidence type="ECO:0000313" key="1">
    <source>
        <dbReference type="EMBL" id="MPR34246.1"/>
    </source>
</evidence>
<organism evidence="1 2">
    <name type="scientific">Salmonirosea aquatica</name>
    <dbReference type="NCBI Taxonomy" id="2654236"/>
    <lineage>
        <taxon>Bacteria</taxon>
        <taxon>Pseudomonadati</taxon>
        <taxon>Bacteroidota</taxon>
        <taxon>Cytophagia</taxon>
        <taxon>Cytophagales</taxon>
        <taxon>Spirosomataceae</taxon>
        <taxon>Salmonirosea</taxon>
    </lineage>
</organism>
<dbReference type="SUPFAM" id="SSF52833">
    <property type="entry name" value="Thioredoxin-like"/>
    <property type="match status" value="1"/>
</dbReference>
<name>A0A7C9F6H1_9BACT</name>
<comment type="caution">
    <text evidence="1">The sequence shown here is derived from an EMBL/GenBank/DDBJ whole genome shotgun (WGS) entry which is preliminary data.</text>
</comment>
<proteinExistence type="predicted"/>
<dbReference type="InterPro" id="IPR036249">
    <property type="entry name" value="Thioredoxin-like_sf"/>
</dbReference>
<accession>A0A7C9F6H1</accession>
<dbReference type="RefSeq" id="WP_152760288.1">
    <property type="nucleotide sequence ID" value="NZ_WHLY01000002.1"/>
</dbReference>
<gene>
    <name evidence="1" type="ORF">GBK04_12990</name>
</gene>
<dbReference type="AlphaFoldDB" id="A0A7C9F6H1"/>
<dbReference type="Gene3D" id="3.40.30.10">
    <property type="entry name" value="Glutaredoxin"/>
    <property type="match status" value="1"/>
</dbReference>
<protein>
    <submittedName>
        <fullName evidence="1">Thioredoxin family protein</fullName>
    </submittedName>
</protein>
<evidence type="ECO:0000313" key="2">
    <source>
        <dbReference type="Proteomes" id="UP000479293"/>
    </source>
</evidence>
<keyword evidence="2" id="KW-1185">Reference proteome</keyword>
<dbReference type="EMBL" id="WHLY01000002">
    <property type="protein sequence ID" value="MPR34246.1"/>
    <property type="molecule type" value="Genomic_DNA"/>
</dbReference>
<sequence>MKSVKNLFSSENIRQTYTYLEYLALMDRMVAEKRTTGPKQSPALTEYTRLNQYRMRRLDKTVHLAQDLQQLAFQIEASQTWYVLTEAWCGDAAQSLPVIAKVAQFNPHITLTLLLRDEHPEIIDAYLTRGGKSIPKLIAVGADGAELFTWGPRPQALQEIVWAYKENPDRPYAELQEEIQRWYNTDKTESIQRELIGRLQGNIVQ</sequence>
<dbReference type="Pfam" id="PF14595">
    <property type="entry name" value="Thioredoxin_9"/>
    <property type="match status" value="1"/>
</dbReference>
<dbReference type="Proteomes" id="UP000479293">
    <property type="component" value="Unassembled WGS sequence"/>
</dbReference>